<dbReference type="EMBL" id="BQXS01009756">
    <property type="protein sequence ID" value="GKT31857.1"/>
    <property type="molecule type" value="Genomic_DNA"/>
</dbReference>
<keyword evidence="2" id="KW-1185">Reference proteome</keyword>
<evidence type="ECO:0000313" key="2">
    <source>
        <dbReference type="Proteomes" id="UP001057375"/>
    </source>
</evidence>
<comment type="caution">
    <text evidence="1">The sequence shown here is derived from an EMBL/GenBank/DDBJ whole genome shotgun (WGS) entry which is preliminary data.</text>
</comment>
<protein>
    <submittedName>
        <fullName evidence="1">Uncharacterized protein</fullName>
    </submittedName>
</protein>
<sequence length="292" mass="33420">MNPLLHLLISPSNRDLFALCFECLSLFMKHKVTKEDGTLKEAEDDIEVILDSSYIKNIIDTFLPSMIRVEDILRVKEEEEEGGTGEVGVNSITMLLFRIIDISTFPGLFRISIFPQISSLLSKMFILGLSKKFEDSFIEAILQTCRNIAFAEDDCTKNSLLSLLLPHILPWMQKYPDKKFFFLWTNILKNITLDKDNTDPHKDRSSQLWFVFHPVLDVITDTTSKGITFDDDAVIRCLLFFANLSCIPSQAIEIHDSIKAGLLDGWIEMANNQIKLSCFEHFRNVNRVCLMG</sequence>
<organism evidence="1 2">
    <name type="scientific">Aduncisulcus paluster</name>
    <dbReference type="NCBI Taxonomy" id="2918883"/>
    <lineage>
        <taxon>Eukaryota</taxon>
        <taxon>Metamonada</taxon>
        <taxon>Carpediemonas-like organisms</taxon>
        <taxon>Aduncisulcus</taxon>
    </lineage>
</organism>
<evidence type="ECO:0000313" key="1">
    <source>
        <dbReference type="EMBL" id="GKT31857.1"/>
    </source>
</evidence>
<accession>A0ABQ5KH54</accession>
<gene>
    <name evidence="1" type="ORF">ADUPG1_006188</name>
</gene>
<reference evidence="1" key="1">
    <citation type="submission" date="2022-03" db="EMBL/GenBank/DDBJ databases">
        <title>Draft genome sequence of Aduncisulcus paluster, a free-living microaerophilic Fornicata.</title>
        <authorList>
            <person name="Yuyama I."/>
            <person name="Kume K."/>
            <person name="Tamura T."/>
            <person name="Inagaki Y."/>
            <person name="Hashimoto T."/>
        </authorList>
    </citation>
    <scope>NUCLEOTIDE SEQUENCE</scope>
    <source>
        <strain evidence="1">NY0171</strain>
    </source>
</reference>
<proteinExistence type="predicted"/>
<dbReference type="Proteomes" id="UP001057375">
    <property type="component" value="Unassembled WGS sequence"/>
</dbReference>
<name>A0ABQ5KH54_9EUKA</name>